<keyword evidence="3" id="KW-1185">Reference proteome</keyword>
<protein>
    <submittedName>
        <fullName evidence="2">Uncharacterized protein</fullName>
    </submittedName>
</protein>
<feature type="compositionally biased region" description="Low complexity" evidence="1">
    <location>
        <begin position="168"/>
        <end position="182"/>
    </location>
</feature>
<feature type="region of interest" description="Disordered" evidence="1">
    <location>
        <begin position="132"/>
        <end position="154"/>
    </location>
</feature>
<dbReference type="AlphaFoldDB" id="E1ZKQ9"/>
<dbReference type="GeneID" id="17352998"/>
<reference evidence="2 3" key="1">
    <citation type="journal article" date="2010" name="Plant Cell">
        <title>The Chlorella variabilis NC64A genome reveals adaptation to photosymbiosis, coevolution with viruses, and cryptic sex.</title>
        <authorList>
            <person name="Blanc G."/>
            <person name="Duncan G."/>
            <person name="Agarkova I."/>
            <person name="Borodovsky M."/>
            <person name="Gurnon J."/>
            <person name="Kuo A."/>
            <person name="Lindquist E."/>
            <person name="Lucas S."/>
            <person name="Pangilinan J."/>
            <person name="Polle J."/>
            <person name="Salamov A."/>
            <person name="Terry A."/>
            <person name="Yamada T."/>
            <person name="Dunigan D.D."/>
            <person name="Grigoriev I.V."/>
            <person name="Claverie J.M."/>
            <person name="Van Etten J.L."/>
        </authorList>
    </citation>
    <scope>NUCLEOTIDE SEQUENCE [LARGE SCALE GENOMIC DNA]</scope>
    <source>
        <strain evidence="2 3">NC64A</strain>
    </source>
</reference>
<proteinExistence type="predicted"/>
<name>E1ZKQ9_CHLVA</name>
<dbReference type="InParanoid" id="E1ZKQ9"/>
<dbReference type="Proteomes" id="UP000008141">
    <property type="component" value="Unassembled WGS sequence"/>
</dbReference>
<sequence>MEFWPAGLHSPSVYYMLRERQLAYNINAAVSQGPASWRRQSVAKGRACELLQRRGLPPLSVRVPQTLCNIRPGETAVYVRAVQRAAWQQAPKPAVPAAPRMAAAAAAADTAALAQAPLHCQDTPLQLLEQPAKRSRLSTDEHTPRPGHLIARSSAGMAGSARLVAAVPRSAASSRSQSTAGSPCMAGSPLGALFRRMRGMMSSPTPQPAAVSAY</sequence>
<organism evidence="3">
    <name type="scientific">Chlorella variabilis</name>
    <name type="common">Green alga</name>
    <dbReference type="NCBI Taxonomy" id="554065"/>
    <lineage>
        <taxon>Eukaryota</taxon>
        <taxon>Viridiplantae</taxon>
        <taxon>Chlorophyta</taxon>
        <taxon>core chlorophytes</taxon>
        <taxon>Trebouxiophyceae</taxon>
        <taxon>Chlorellales</taxon>
        <taxon>Chlorellaceae</taxon>
        <taxon>Chlorella clade</taxon>
        <taxon>Chlorella</taxon>
    </lineage>
</organism>
<evidence type="ECO:0000313" key="3">
    <source>
        <dbReference type="Proteomes" id="UP000008141"/>
    </source>
</evidence>
<evidence type="ECO:0000256" key="1">
    <source>
        <dbReference type="SAM" id="MobiDB-lite"/>
    </source>
</evidence>
<evidence type="ECO:0000313" key="2">
    <source>
        <dbReference type="EMBL" id="EFN53532.1"/>
    </source>
</evidence>
<accession>E1ZKQ9</accession>
<dbReference type="KEGG" id="cvr:CHLNCDRAFT_136637"/>
<dbReference type="RefSeq" id="XP_005845634.1">
    <property type="nucleotide sequence ID" value="XM_005845572.1"/>
</dbReference>
<dbReference type="OrthoDB" id="515658at2759"/>
<dbReference type="EMBL" id="GL433851">
    <property type="protein sequence ID" value="EFN53532.1"/>
    <property type="molecule type" value="Genomic_DNA"/>
</dbReference>
<feature type="region of interest" description="Disordered" evidence="1">
    <location>
        <begin position="168"/>
        <end position="187"/>
    </location>
</feature>
<gene>
    <name evidence="2" type="ORF">CHLNCDRAFT_136637</name>
</gene>